<organism evidence="2 3">
    <name type="scientific">Micromonospora rubida</name>
    <dbReference type="NCBI Taxonomy" id="2697657"/>
    <lineage>
        <taxon>Bacteria</taxon>
        <taxon>Bacillati</taxon>
        <taxon>Actinomycetota</taxon>
        <taxon>Actinomycetes</taxon>
        <taxon>Micromonosporales</taxon>
        <taxon>Micromonosporaceae</taxon>
        <taxon>Micromonospora</taxon>
    </lineage>
</organism>
<dbReference type="RefSeq" id="WP_396685775.1">
    <property type="nucleotide sequence ID" value="NZ_JBIRPU010000044.1"/>
</dbReference>
<name>A0ABW7STQ7_9ACTN</name>
<feature type="chain" id="PRO_5045970279" description="Lipoprotein" evidence="1">
    <location>
        <begin position="21"/>
        <end position="152"/>
    </location>
</feature>
<proteinExistence type="predicted"/>
<dbReference type="EMBL" id="JBIRPU010000044">
    <property type="protein sequence ID" value="MFI0797084.1"/>
    <property type="molecule type" value="Genomic_DNA"/>
</dbReference>
<reference evidence="2 3" key="1">
    <citation type="submission" date="2024-10" db="EMBL/GenBank/DDBJ databases">
        <title>The Natural Products Discovery Center: Release of the First 8490 Sequenced Strains for Exploring Actinobacteria Biosynthetic Diversity.</title>
        <authorList>
            <person name="Kalkreuter E."/>
            <person name="Kautsar S.A."/>
            <person name="Yang D."/>
            <person name="Bader C.D."/>
            <person name="Teijaro C.N."/>
            <person name="Fluegel L."/>
            <person name="Davis C.M."/>
            <person name="Simpson J.R."/>
            <person name="Lauterbach L."/>
            <person name="Steele A.D."/>
            <person name="Gui C."/>
            <person name="Meng S."/>
            <person name="Li G."/>
            <person name="Viehrig K."/>
            <person name="Ye F."/>
            <person name="Su P."/>
            <person name="Kiefer A.F."/>
            <person name="Nichols A."/>
            <person name="Cepeda A.J."/>
            <person name="Yan W."/>
            <person name="Fan B."/>
            <person name="Jiang Y."/>
            <person name="Adhikari A."/>
            <person name="Zheng C.-J."/>
            <person name="Schuster L."/>
            <person name="Cowan T.M."/>
            <person name="Smanski M.J."/>
            <person name="Chevrette M.G."/>
            <person name="De Carvalho L.P.S."/>
            <person name="Shen B."/>
        </authorList>
    </citation>
    <scope>NUCLEOTIDE SEQUENCE [LARGE SCALE GENOMIC DNA]</scope>
    <source>
        <strain evidence="2 3">NPDC021253</strain>
    </source>
</reference>
<evidence type="ECO:0000313" key="2">
    <source>
        <dbReference type="EMBL" id="MFI0797084.1"/>
    </source>
</evidence>
<keyword evidence="3" id="KW-1185">Reference proteome</keyword>
<accession>A0ABW7STQ7</accession>
<gene>
    <name evidence="2" type="ORF">ACH4OY_31050</name>
</gene>
<evidence type="ECO:0000313" key="3">
    <source>
        <dbReference type="Proteomes" id="UP001611075"/>
    </source>
</evidence>
<evidence type="ECO:0008006" key="4">
    <source>
        <dbReference type="Google" id="ProtNLM"/>
    </source>
</evidence>
<keyword evidence="1" id="KW-0732">Signal</keyword>
<dbReference type="Proteomes" id="UP001611075">
    <property type="component" value="Unassembled WGS sequence"/>
</dbReference>
<feature type="signal peptide" evidence="1">
    <location>
        <begin position="1"/>
        <end position="20"/>
    </location>
</feature>
<sequence>MLSGWRVISASLLATSLGLAACQAANRPSESVQRCARGLTIDEHAQTQQYEDRTWLEVAYVGPASTGGAEKVRLDPAGELSLTPVPQRPSGPYVVIAEGEVRLAADTCSVIVKKLKQGLEPPGHLGLSPAQLTAVAGGESEMIILMIGPETT</sequence>
<comment type="caution">
    <text evidence="2">The sequence shown here is derived from an EMBL/GenBank/DDBJ whole genome shotgun (WGS) entry which is preliminary data.</text>
</comment>
<dbReference type="PROSITE" id="PS51257">
    <property type="entry name" value="PROKAR_LIPOPROTEIN"/>
    <property type="match status" value="1"/>
</dbReference>
<protein>
    <recommendedName>
        <fullName evidence="4">Lipoprotein</fullName>
    </recommendedName>
</protein>
<evidence type="ECO:0000256" key="1">
    <source>
        <dbReference type="SAM" id="SignalP"/>
    </source>
</evidence>